<protein>
    <recommendedName>
        <fullName evidence="4">DUF1232 domain-containing protein</fullName>
    </recommendedName>
</protein>
<evidence type="ECO:0000256" key="1">
    <source>
        <dbReference type="SAM" id="Phobius"/>
    </source>
</evidence>
<keyword evidence="3" id="KW-1185">Reference proteome</keyword>
<name>A0ABT8VRP6_9FLAO</name>
<dbReference type="EMBL" id="JAUMIT010000003">
    <property type="protein sequence ID" value="MDO3694630.1"/>
    <property type="molecule type" value="Genomic_DNA"/>
</dbReference>
<evidence type="ECO:0000313" key="3">
    <source>
        <dbReference type="Proteomes" id="UP001168642"/>
    </source>
</evidence>
<sequence>MKSKYIKLLASIILDVLGMLPFFVPGLGEMVDVVWAPLSAYLIVKIYQNKVSKYTAVIGFIEEALPFTDFVPTFTITWLLSLWLDKND</sequence>
<keyword evidence="1" id="KW-0812">Transmembrane</keyword>
<proteinExistence type="predicted"/>
<dbReference type="RefSeq" id="WP_302883887.1">
    <property type="nucleotide sequence ID" value="NZ_JAUMIT010000003.1"/>
</dbReference>
<keyword evidence="1" id="KW-0472">Membrane</keyword>
<keyword evidence="1" id="KW-1133">Transmembrane helix</keyword>
<accession>A0ABT8VRP6</accession>
<organism evidence="2 3">
    <name type="scientific">Wenyingzhuangia gilva</name>
    <dbReference type="NCBI Taxonomy" id="3057677"/>
    <lineage>
        <taxon>Bacteria</taxon>
        <taxon>Pseudomonadati</taxon>
        <taxon>Bacteroidota</taxon>
        <taxon>Flavobacteriia</taxon>
        <taxon>Flavobacteriales</taxon>
        <taxon>Flavobacteriaceae</taxon>
        <taxon>Wenyingzhuangia</taxon>
    </lineage>
</organism>
<feature type="transmembrane region" description="Helical" evidence="1">
    <location>
        <begin position="5"/>
        <end position="24"/>
    </location>
</feature>
<evidence type="ECO:0008006" key="4">
    <source>
        <dbReference type="Google" id="ProtNLM"/>
    </source>
</evidence>
<comment type="caution">
    <text evidence="2">The sequence shown here is derived from an EMBL/GenBank/DDBJ whole genome shotgun (WGS) entry which is preliminary data.</text>
</comment>
<evidence type="ECO:0000313" key="2">
    <source>
        <dbReference type="EMBL" id="MDO3694630.1"/>
    </source>
</evidence>
<reference evidence="2" key="1">
    <citation type="submission" date="2023-07" db="EMBL/GenBank/DDBJ databases">
        <title>Wenyingzhuangia sp. chi5 genome sequencing and assembly.</title>
        <authorList>
            <person name="Park S."/>
        </authorList>
    </citation>
    <scope>NUCLEOTIDE SEQUENCE</scope>
    <source>
        <strain evidence="2">Chi5</strain>
    </source>
</reference>
<dbReference type="Proteomes" id="UP001168642">
    <property type="component" value="Unassembled WGS sequence"/>
</dbReference>
<gene>
    <name evidence="2" type="ORF">QVZ41_07200</name>
</gene>